<organism evidence="2">
    <name type="scientific">viral metagenome</name>
    <dbReference type="NCBI Taxonomy" id="1070528"/>
    <lineage>
        <taxon>unclassified sequences</taxon>
        <taxon>metagenomes</taxon>
        <taxon>organismal metagenomes</taxon>
    </lineage>
</organism>
<dbReference type="SUPFAM" id="SSF56300">
    <property type="entry name" value="Metallo-dependent phosphatases"/>
    <property type="match status" value="1"/>
</dbReference>
<proteinExistence type="predicted"/>
<dbReference type="AlphaFoldDB" id="A0A6C0JR08"/>
<sequence>MILVIGDLHIKDKDPTLYTTFIAKVEQWLRTDRYSTVILLGDIQHKFSHVDRAAQTLVCTLFSMITKYVDLYVLVGNHDYDNATQFLTENHTLMPFKSWNRISIIDKPTVNILTTKEGKDIKVLMVPYVPKGRFNEAIQDIELDKIKVIFAHQEFQGTKMGPYPSEDGDVWSDNLPIVISGHAHGRHKVGSNIYHVGMPYDDSWEETEKRYILELDVKKSNINMTFIPTRMPRKILLRLTYNEALEWKLPSEEQDMYKLKVICTNEEWKQFCKLRKKELKGISILHVTTESKQLDSALQKRRLEGGNCDSYEEIFHNLVQKESDLVQSFYKELQG</sequence>
<dbReference type="InterPro" id="IPR029052">
    <property type="entry name" value="Metallo-depent_PP-like"/>
</dbReference>
<dbReference type="GO" id="GO:0016787">
    <property type="term" value="F:hydrolase activity"/>
    <property type="evidence" value="ECO:0007669"/>
    <property type="project" value="InterPro"/>
</dbReference>
<name>A0A6C0JR08_9ZZZZ</name>
<protein>
    <recommendedName>
        <fullName evidence="1">Calcineurin-like phosphoesterase domain-containing protein</fullName>
    </recommendedName>
</protein>
<dbReference type="EMBL" id="MN740694">
    <property type="protein sequence ID" value="QHU07989.1"/>
    <property type="molecule type" value="Genomic_DNA"/>
</dbReference>
<dbReference type="CDD" id="cd00838">
    <property type="entry name" value="MPP_superfamily"/>
    <property type="match status" value="1"/>
</dbReference>
<accession>A0A6C0JR08</accession>
<dbReference type="PANTHER" id="PTHR30337">
    <property type="entry name" value="COMPONENT OF ATP-DEPENDENT DSDNA EXONUCLEASE"/>
    <property type="match status" value="1"/>
</dbReference>
<dbReference type="Pfam" id="PF00149">
    <property type="entry name" value="Metallophos"/>
    <property type="match status" value="1"/>
</dbReference>
<feature type="domain" description="Calcineurin-like phosphoesterase" evidence="1">
    <location>
        <begin position="2"/>
        <end position="184"/>
    </location>
</feature>
<evidence type="ECO:0000259" key="1">
    <source>
        <dbReference type="Pfam" id="PF00149"/>
    </source>
</evidence>
<dbReference type="InterPro" id="IPR050535">
    <property type="entry name" value="DNA_Repair-Maintenance_Comp"/>
</dbReference>
<dbReference type="Gene3D" id="3.60.21.10">
    <property type="match status" value="1"/>
</dbReference>
<reference evidence="2" key="1">
    <citation type="journal article" date="2020" name="Nature">
        <title>Giant virus diversity and host interactions through global metagenomics.</title>
        <authorList>
            <person name="Schulz F."/>
            <person name="Roux S."/>
            <person name="Paez-Espino D."/>
            <person name="Jungbluth S."/>
            <person name="Walsh D.A."/>
            <person name="Denef V.J."/>
            <person name="McMahon K.D."/>
            <person name="Konstantinidis K.T."/>
            <person name="Eloe-Fadrosh E.A."/>
            <person name="Kyrpides N.C."/>
            <person name="Woyke T."/>
        </authorList>
    </citation>
    <scope>NUCLEOTIDE SEQUENCE</scope>
    <source>
        <strain evidence="2">GVMAG-S-1062768-28</strain>
    </source>
</reference>
<dbReference type="InterPro" id="IPR004843">
    <property type="entry name" value="Calcineurin-like_PHP"/>
</dbReference>
<evidence type="ECO:0000313" key="2">
    <source>
        <dbReference type="EMBL" id="QHU07989.1"/>
    </source>
</evidence>